<dbReference type="RefSeq" id="WP_005607180.1">
    <property type="nucleotide sequence ID" value="NZ_CP102283.1"/>
</dbReference>
<evidence type="ECO:0000313" key="2">
    <source>
        <dbReference type="EMBL" id="EEW36838.1"/>
    </source>
</evidence>
<dbReference type="eggNOG" id="COG4123">
    <property type="taxonomic scope" value="Bacteria"/>
</dbReference>
<dbReference type="AlphaFoldDB" id="C8NGL1"/>
<dbReference type="EC" id="2.1.1.-" evidence="2"/>
<dbReference type="PANTHER" id="PTHR47739">
    <property type="entry name" value="TRNA1(VAL) (ADENINE(37)-N6)-METHYLTRANSFERASE"/>
    <property type="match status" value="1"/>
</dbReference>
<dbReference type="InterPro" id="IPR050210">
    <property type="entry name" value="tRNA_Adenine-N(6)_MTase"/>
</dbReference>
<dbReference type="EMBL" id="ACKZ01000020">
    <property type="protein sequence ID" value="EEW36838.1"/>
    <property type="molecule type" value="Genomic_DNA"/>
</dbReference>
<keyword evidence="2" id="KW-0808">Transferase</keyword>
<dbReference type="GO" id="GO:0032259">
    <property type="term" value="P:methylation"/>
    <property type="evidence" value="ECO:0007669"/>
    <property type="project" value="UniProtKB-KW"/>
</dbReference>
<keyword evidence="2" id="KW-0489">Methyltransferase</keyword>
<gene>
    <name evidence="2" type="ORF">HMPREF0444_1056</name>
</gene>
<protein>
    <submittedName>
        <fullName evidence="2">Methyltransferase small domain protein</fullName>
        <ecNumber evidence="2">2.1.1.-</ecNumber>
    </submittedName>
</protein>
<keyword evidence="3" id="KW-1185">Reference proteome</keyword>
<name>C8NGL1_9LACT</name>
<reference evidence="2 3" key="1">
    <citation type="submission" date="2009-08" db="EMBL/GenBank/DDBJ databases">
        <authorList>
            <person name="Muzny D."/>
            <person name="Qin X."/>
            <person name="Deng J."/>
            <person name="Jiang H."/>
            <person name="Liu Y."/>
            <person name="Qu J."/>
            <person name="Song X.-Z."/>
            <person name="Zhang L."/>
            <person name="Thornton R."/>
            <person name="Coyle M."/>
            <person name="Francisco L."/>
            <person name="Jackson L."/>
            <person name="Javaid M."/>
            <person name="Korchina V."/>
            <person name="Kovar C."/>
            <person name="Mata R."/>
            <person name="Mathew T."/>
            <person name="Ngo R."/>
            <person name="Nguyen L."/>
            <person name="Nguyen N."/>
            <person name="Okwuonu G."/>
            <person name="Ongeri F."/>
            <person name="Pham C."/>
            <person name="Simmons D."/>
            <person name="Wilczek-Boney K."/>
            <person name="Hale W."/>
            <person name="Jakkamsetti A."/>
            <person name="Pham P."/>
            <person name="Ruth R."/>
            <person name="San Lucas F."/>
            <person name="Warren J."/>
            <person name="Zhang J."/>
            <person name="Zhao Z."/>
            <person name="Zhou C."/>
            <person name="Zhu D."/>
            <person name="Lee S."/>
            <person name="Bess C."/>
            <person name="Blankenburg K."/>
            <person name="Forbes L."/>
            <person name="Fu Q."/>
            <person name="Gubbala S."/>
            <person name="Hirani K."/>
            <person name="Jayaseelan J.C."/>
            <person name="Lara F."/>
            <person name="Munidasa M."/>
            <person name="Palculict T."/>
            <person name="Patil S."/>
            <person name="Pu L.-L."/>
            <person name="Saada N."/>
            <person name="Tang L."/>
            <person name="Weissenberger G."/>
            <person name="Zhu Y."/>
            <person name="Hemphill L."/>
            <person name="Shang Y."/>
            <person name="Youmans B."/>
            <person name="Ayvaz T."/>
            <person name="Ross M."/>
            <person name="Santibanez J."/>
            <person name="Aqrawi P."/>
            <person name="Gross S."/>
            <person name="Joshi V."/>
            <person name="Fowler G."/>
            <person name="Nazareth L."/>
            <person name="Reid J."/>
            <person name="Worley K."/>
            <person name="Petrosino J."/>
            <person name="Highlander S."/>
            <person name="Gibbs R."/>
        </authorList>
    </citation>
    <scope>NUCLEOTIDE SEQUENCE [LARGE SCALE GENOMIC DNA]</scope>
    <source>
        <strain evidence="2 3">ATCC 49175</strain>
    </source>
</reference>
<dbReference type="Pfam" id="PF05175">
    <property type="entry name" value="MTS"/>
    <property type="match status" value="1"/>
</dbReference>
<evidence type="ECO:0000259" key="1">
    <source>
        <dbReference type="Pfam" id="PF05175"/>
    </source>
</evidence>
<accession>C8NGL1</accession>
<dbReference type="InterPro" id="IPR029063">
    <property type="entry name" value="SAM-dependent_MTases_sf"/>
</dbReference>
<dbReference type="InterPro" id="IPR007848">
    <property type="entry name" value="Small_mtfrase_dom"/>
</dbReference>
<dbReference type="STRING" id="638301.HMPREF0444_1056"/>
<comment type="caution">
    <text evidence="2">The sequence shown here is derived from an EMBL/GenBank/DDBJ whole genome shotgun (WGS) entry which is preliminary data.</text>
</comment>
<dbReference type="HOGENOM" id="CLU_061983_3_0_9"/>
<proteinExistence type="predicted"/>
<dbReference type="Proteomes" id="UP000005926">
    <property type="component" value="Unassembled WGS sequence"/>
</dbReference>
<organism evidence="2 3">
    <name type="scientific">Granulicatella adiacens ATCC 49175</name>
    <dbReference type="NCBI Taxonomy" id="638301"/>
    <lineage>
        <taxon>Bacteria</taxon>
        <taxon>Bacillati</taxon>
        <taxon>Bacillota</taxon>
        <taxon>Bacilli</taxon>
        <taxon>Lactobacillales</taxon>
        <taxon>Carnobacteriaceae</taxon>
        <taxon>Granulicatella</taxon>
    </lineage>
</organism>
<dbReference type="PANTHER" id="PTHR47739:SF1">
    <property type="entry name" value="TRNA1(VAL) (ADENINE(37)-N6)-METHYLTRANSFERASE"/>
    <property type="match status" value="1"/>
</dbReference>
<dbReference type="CDD" id="cd02440">
    <property type="entry name" value="AdoMet_MTases"/>
    <property type="match status" value="1"/>
</dbReference>
<sequence>MIKKTVTLKSHERLDRLEKENIDIIQSREVFSFSLDAVLLADFATIAERRKANIVDLCSGNGAVAFLLSHKTTNPITAVEIQEQLYDMAMRTTQLNGLEDRITFIHQDIRNLKGIIPKDSVDFITCNPPYFKVKETNLTNLKEAYTIARHEVHLPLEDLLSTISGLLKMKGKAYLVHRPDRLSDILTEARQHRLEAKRVQFVYPKEGKESNIVLIELMKDGLPGGLKVLPPITVFNEQQEYTEKIRSILWGDKA</sequence>
<dbReference type="Gene3D" id="3.40.50.150">
    <property type="entry name" value="Vaccinia Virus protein VP39"/>
    <property type="match status" value="1"/>
</dbReference>
<dbReference type="GeneID" id="78411813"/>
<dbReference type="GO" id="GO:0008168">
    <property type="term" value="F:methyltransferase activity"/>
    <property type="evidence" value="ECO:0007669"/>
    <property type="project" value="UniProtKB-KW"/>
</dbReference>
<evidence type="ECO:0000313" key="3">
    <source>
        <dbReference type="Proteomes" id="UP000005926"/>
    </source>
</evidence>
<feature type="domain" description="Methyltransferase small" evidence="1">
    <location>
        <begin position="44"/>
        <end position="142"/>
    </location>
</feature>
<dbReference type="SUPFAM" id="SSF53335">
    <property type="entry name" value="S-adenosyl-L-methionine-dependent methyltransferases"/>
    <property type="match status" value="1"/>
</dbReference>